<evidence type="ECO:0000313" key="2">
    <source>
        <dbReference type="Proteomes" id="UP000827138"/>
    </source>
</evidence>
<accession>A0ABX8XKL6</accession>
<organism evidence="1 2">
    <name type="scientific">Streptomyces akebiae</name>
    <dbReference type="NCBI Taxonomy" id="2865673"/>
    <lineage>
        <taxon>Bacteria</taxon>
        <taxon>Bacillati</taxon>
        <taxon>Actinomycetota</taxon>
        <taxon>Actinomycetes</taxon>
        <taxon>Kitasatosporales</taxon>
        <taxon>Streptomycetaceae</taxon>
        <taxon>Streptomyces</taxon>
    </lineage>
</organism>
<protein>
    <submittedName>
        <fullName evidence="1">Uncharacterized protein</fullName>
    </submittedName>
</protein>
<sequence>MDEATQHAAWDIYVSLHNLAAAHVLGEVLTTVQNDQVILGDIDDALEQLNEHEAVLRLADAELLQRVRDAIATWNARPGSRLAEVLPLLDRLERILGLPSRPFSRPPRERHQRLLGRKGPVRVSRRAWTSSRCRCWTLPSRQIVTNRPSYDARRPNN</sequence>
<reference evidence="1 2" key="1">
    <citation type="submission" date="2021-08" db="EMBL/GenBank/DDBJ databases">
        <authorList>
            <person name="Ping M."/>
        </authorList>
    </citation>
    <scope>NUCLEOTIDE SEQUENCE [LARGE SCALE GENOMIC DNA]</scope>
    <source>
        <strain evidence="1 2">MG28</strain>
    </source>
</reference>
<dbReference type="EMBL" id="CP080647">
    <property type="protein sequence ID" value="QYX76147.1"/>
    <property type="molecule type" value="Genomic_DNA"/>
</dbReference>
<dbReference type="Proteomes" id="UP000827138">
    <property type="component" value="Chromosome"/>
</dbReference>
<evidence type="ECO:0000313" key="1">
    <source>
        <dbReference type="EMBL" id="QYX76147.1"/>
    </source>
</evidence>
<gene>
    <name evidence="1" type="ORF">K1J60_06185</name>
</gene>
<name>A0ABX8XKL6_9ACTN</name>
<proteinExistence type="predicted"/>
<dbReference type="RefSeq" id="WP_220645281.1">
    <property type="nucleotide sequence ID" value="NZ_CP080647.1"/>
</dbReference>
<keyword evidence="2" id="KW-1185">Reference proteome</keyword>